<feature type="DNA-binding region" description="Homeobox" evidence="10">
    <location>
        <begin position="399"/>
        <end position="458"/>
    </location>
</feature>
<feature type="domain" description="C2H2-type" evidence="14">
    <location>
        <begin position="794"/>
        <end position="821"/>
    </location>
</feature>
<dbReference type="CDD" id="cd00086">
    <property type="entry name" value="homeodomain"/>
    <property type="match status" value="1"/>
</dbReference>
<keyword evidence="7 10" id="KW-0371">Homeobox</keyword>
<feature type="compositionally biased region" description="Acidic residues" evidence="12">
    <location>
        <begin position="273"/>
        <end position="285"/>
    </location>
</feature>
<evidence type="ECO:0000256" key="12">
    <source>
        <dbReference type="SAM" id="MobiDB-lite"/>
    </source>
</evidence>
<feature type="region of interest" description="Disordered" evidence="12">
    <location>
        <begin position="632"/>
        <end position="672"/>
    </location>
</feature>
<proteinExistence type="predicted"/>
<dbReference type="Pfam" id="PF13894">
    <property type="entry name" value="zf-C2H2_4"/>
    <property type="match status" value="1"/>
</dbReference>
<dbReference type="SUPFAM" id="SSF46689">
    <property type="entry name" value="Homeodomain-like"/>
    <property type="match status" value="1"/>
</dbReference>
<dbReference type="InterPro" id="IPR036236">
    <property type="entry name" value="Znf_C2H2_sf"/>
</dbReference>
<dbReference type="InterPro" id="IPR051574">
    <property type="entry name" value="ZnF_E-box_Homeobox"/>
</dbReference>
<evidence type="ECO:0000256" key="1">
    <source>
        <dbReference type="ARBA" id="ARBA00004123"/>
    </source>
</evidence>
<comment type="subcellular location">
    <subcellularLocation>
        <location evidence="1 10 11">Nucleus</location>
    </subcellularLocation>
</comment>
<dbReference type="SMART" id="SM00355">
    <property type="entry name" value="ZnF_C2H2"/>
    <property type="match status" value="8"/>
</dbReference>
<evidence type="ECO:0000259" key="14">
    <source>
        <dbReference type="PROSITE" id="PS50157"/>
    </source>
</evidence>
<evidence type="ECO:0000256" key="5">
    <source>
        <dbReference type="ARBA" id="ARBA00022833"/>
    </source>
</evidence>
<evidence type="ECO:0000256" key="10">
    <source>
        <dbReference type="PROSITE-ProRule" id="PRU00108"/>
    </source>
</evidence>
<dbReference type="InterPro" id="IPR013087">
    <property type="entry name" value="Znf_C2H2_type"/>
</dbReference>
<dbReference type="FunFam" id="3.30.160.60:FF:000013">
    <property type="entry name" value="Putative zinc finger E-box-binding homeobox 2"/>
    <property type="match status" value="2"/>
</dbReference>
<dbReference type="GO" id="GO:0005634">
    <property type="term" value="C:nucleus"/>
    <property type="evidence" value="ECO:0007669"/>
    <property type="project" value="UniProtKB-SubCell"/>
</dbReference>
<feature type="domain" description="C2H2-type" evidence="14">
    <location>
        <begin position="39"/>
        <end position="66"/>
    </location>
</feature>
<evidence type="ECO:0000313" key="16">
    <source>
        <dbReference type="Proteomes" id="UP001497497"/>
    </source>
</evidence>
<dbReference type="InterPro" id="IPR001356">
    <property type="entry name" value="HD"/>
</dbReference>
<feature type="domain" description="C2H2-type" evidence="14">
    <location>
        <begin position="766"/>
        <end position="793"/>
    </location>
</feature>
<feature type="compositionally biased region" description="Basic and acidic residues" evidence="12">
    <location>
        <begin position="350"/>
        <end position="362"/>
    </location>
</feature>
<feature type="compositionally biased region" description="Low complexity" evidence="12">
    <location>
        <begin position="255"/>
        <end position="265"/>
    </location>
</feature>
<feature type="region of interest" description="Disordered" evidence="12">
    <location>
        <begin position="348"/>
        <end position="425"/>
    </location>
</feature>
<dbReference type="Gene3D" id="3.30.160.60">
    <property type="entry name" value="Classic Zinc Finger"/>
    <property type="match status" value="6"/>
</dbReference>
<dbReference type="Gene3D" id="1.10.10.60">
    <property type="entry name" value="Homeodomain-like"/>
    <property type="match status" value="1"/>
</dbReference>
<dbReference type="GO" id="GO:0000978">
    <property type="term" value="F:RNA polymerase II cis-regulatory region sequence-specific DNA binding"/>
    <property type="evidence" value="ECO:0007669"/>
    <property type="project" value="TreeGrafter"/>
</dbReference>
<dbReference type="FunFam" id="3.30.160.60:FF:000082">
    <property type="entry name" value="Putative zinc finger E-box-binding homeobox 2"/>
    <property type="match status" value="1"/>
</dbReference>
<dbReference type="PANTHER" id="PTHR24391">
    <property type="entry name" value="HISTONE H4 TRANSCRIPTION FACTOR-RELATED"/>
    <property type="match status" value="1"/>
</dbReference>
<feature type="compositionally biased region" description="Basic and acidic residues" evidence="12">
    <location>
        <begin position="133"/>
        <end position="146"/>
    </location>
</feature>
<name>A0AAV2HUM7_LYMST</name>
<evidence type="ECO:0000256" key="11">
    <source>
        <dbReference type="RuleBase" id="RU000682"/>
    </source>
</evidence>
<evidence type="ECO:0000256" key="2">
    <source>
        <dbReference type="ARBA" id="ARBA00022723"/>
    </source>
</evidence>
<dbReference type="InterPro" id="IPR009057">
    <property type="entry name" value="Homeodomain-like_sf"/>
</dbReference>
<comment type="caution">
    <text evidence="15">The sequence shown here is derived from an EMBL/GenBank/DDBJ whole genome shotgun (WGS) entry which is preliminary data.</text>
</comment>
<dbReference type="Pfam" id="PF00046">
    <property type="entry name" value="Homeodomain"/>
    <property type="match status" value="1"/>
</dbReference>
<dbReference type="FunFam" id="3.30.160.60:FF:000744">
    <property type="entry name" value="zinc finger E-box-binding homeobox 1"/>
    <property type="match status" value="1"/>
</dbReference>
<keyword evidence="4 9" id="KW-0863">Zinc-finger</keyword>
<dbReference type="Proteomes" id="UP001497497">
    <property type="component" value="Unassembled WGS sequence"/>
</dbReference>
<dbReference type="FunFam" id="3.30.160.60:FF:001498">
    <property type="entry name" value="Zinc finger protein 404"/>
    <property type="match status" value="1"/>
</dbReference>
<evidence type="ECO:0008006" key="17">
    <source>
        <dbReference type="Google" id="ProtNLM"/>
    </source>
</evidence>
<feature type="compositionally biased region" description="Polar residues" evidence="12">
    <location>
        <begin position="401"/>
        <end position="412"/>
    </location>
</feature>
<dbReference type="PROSITE" id="PS50157">
    <property type="entry name" value="ZINC_FINGER_C2H2_2"/>
    <property type="match status" value="6"/>
</dbReference>
<dbReference type="SMART" id="SM00389">
    <property type="entry name" value="HOX"/>
    <property type="match status" value="1"/>
</dbReference>
<evidence type="ECO:0000256" key="7">
    <source>
        <dbReference type="ARBA" id="ARBA00023155"/>
    </source>
</evidence>
<keyword evidence="16" id="KW-1185">Reference proteome</keyword>
<evidence type="ECO:0000256" key="6">
    <source>
        <dbReference type="ARBA" id="ARBA00023125"/>
    </source>
</evidence>
<feature type="region of interest" description="Disordered" evidence="12">
    <location>
        <begin position="126"/>
        <end position="213"/>
    </location>
</feature>
<dbReference type="EMBL" id="CAXITT010000277">
    <property type="protein sequence ID" value="CAL1537834.1"/>
    <property type="molecule type" value="Genomic_DNA"/>
</dbReference>
<evidence type="ECO:0000256" key="9">
    <source>
        <dbReference type="PROSITE-ProRule" id="PRU00042"/>
    </source>
</evidence>
<dbReference type="SUPFAM" id="SSF57667">
    <property type="entry name" value="beta-beta-alpha zinc fingers"/>
    <property type="match status" value="4"/>
</dbReference>
<feature type="domain" description="C2H2-type" evidence="14">
    <location>
        <begin position="822"/>
        <end position="850"/>
    </location>
</feature>
<dbReference type="Pfam" id="PF00096">
    <property type="entry name" value="zf-C2H2"/>
    <property type="match status" value="5"/>
</dbReference>
<dbReference type="AlphaFoldDB" id="A0AAV2HUM7"/>
<keyword evidence="6 10" id="KW-0238">DNA-binding</keyword>
<feature type="region of interest" description="Disordered" evidence="12">
    <location>
        <begin position="246"/>
        <end position="285"/>
    </location>
</feature>
<protein>
    <recommendedName>
        <fullName evidence="17">Zinc finger protein 1</fullName>
    </recommendedName>
</protein>
<accession>A0AAV2HUM7</accession>
<evidence type="ECO:0000313" key="15">
    <source>
        <dbReference type="EMBL" id="CAL1537834.1"/>
    </source>
</evidence>
<evidence type="ECO:0000256" key="8">
    <source>
        <dbReference type="ARBA" id="ARBA00023242"/>
    </source>
</evidence>
<feature type="domain" description="C2H2-type" evidence="14">
    <location>
        <begin position="12"/>
        <end position="39"/>
    </location>
</feature>
<gene>
    <name evidence="15" type="ORF">GSLYS_00011729001</name>
</gene>
<dbReference type="GO" id="GO:0000981">
    <property type="term" value="F:DNA-binding transcription factor activity, RNA polymerase II-specific"/>
    <property type="evidence" value="ECO:0007669"/>
    <property type="project" value="TreeGrafter"/>
</dbReference>
<keyword evidence="8 10" id="KW-0539">Nucleus</keyword>
<organism evidence="15 16">
    <name type="scientific">Lymnaea stagnalis</name>
    <name type="common">Great pond snail</name>
    <name type="synonym">Helix stagnalis</name>
    <dbReference type="NCBI Taxonomy" id="6523"/>
    <lineage>
        <taxon>Eukaryota</taxon>
        <taxon>Metazoa</taxon>
        <taxon>Spiralia</taxon>
        <taxon>Lophotrochozoa</taxon>
        <taxon>Mollusca</taxon>
        <taxon>Gastropoda</taxon>
        <taxon>Heterobranchia</taxon>
        <taxon>Euthyneura</taxon>
        <taxon>Panpulmonata</taxon>
        <taxon>Hygrophila</taxon>
        <taxon>Lymnaeoidea</taxon>
        <taxon>Lymnaeidae</taxon>
        <taxon>Lymnaea</taxon>
    </lineage>
</organism>
<dbReference type="PROSITE" id="PS50071">
    <property type="entry name" value="HOMEOBOX_2"/>
    <property type="match status" value="1"/>
</dbReference>
<keyword evidence="2" id="KW-0479">Metal-binding</keyword>
<feature type="compositionally biased region" description="Acidic residues" evidence="12">
    <location>
        <begin position="374"/>
        <end position="396"/>
    </location>
</feature>
<dbReference type="PANTHER" id="PTHR24391:SF27">
    <property type="entry name" value="ZINC FINGER PROTEIN 1"/>
    <property type="match status" value="1"/>
</dbReference>
<evidence type="ECO:0000259" key="13">
    <source>
        <dbReference type="PROSITE" id="PS50071"/>
    </source>
</evidence>
<feature type="compositionally biased region" description="Polar residues" evidence="12">
    <location>
        <begin position="187"/>
        <end position="211"/>
    </location>
</feature>
<dbReference type="GO" id="GO:0008270">
    <property type="term" value="F:zinc ion binding"/>
    <property type="evidence" value="ECO:0007669"/>
    <property type="project" value="UniProtKB-KW"/>
</dbReference>
<feature type="region of interest" description="Disordered" evidence="12">
    <location>
        <begin position="457"/>
        <end position="483"/>
    </location>
</feature>
<evidence type="ECO:0000256" key="3">
    <source>
        <dbReference type="ARBA" id="ARBA00022737"/>
    </source>
</evidence>
<feature type="compositionally biased region" description="Low complexity" evidence="12">
    <location>
        <begin position="473"/>
        <end position="483"/>
    </location>
</feature>
<feature type="region of interest" description="Disordered" evidence="12">
    <location>
        <begin position="732"/>
        <end position="755"/>
    </location>
</feature>
<feature type="domain" description="Homeobox" evidence="13">
    <location>
        <begin position="397"/>
        <end position="457"/>
    </location>
</feature>
<reference evidence="15 16" key="1">
    <citation type="submission" date="2024-04" db="EMBL/GenBank/DDBJ databases">
        <authorList>
            <consortium name="Genoscope - CEA"/>
            <person name="William W."/>
        </authorList>
    </citation>
    <scope>NUCLEOTIDE SEQUENCE [LARGE SCALE GENOMIC DNA]</scope>
</reference>
<evidence type="ECO:0000256" key="4">
    <source>
        <dbReference type="ARBA" id="ARBA00022771"/>
    </source>
</evidence>
<sequence length="866" mass="97499">MRNQHPDKPVRYQCPKCEQTFLLKSHLDKHLAMHSPTSQSCKVCQKTFANVYRLQRHMISHSESTDLRKFKCPECGKAFKFKHHLKEHIRIHSGEKPFQCPTCSKRFSHSGSYSSHMTSKKCWVIGQSKSQARRQERQMEQGRGRESGQSSSNYQGPPEGGQFMFAGVGQVYTQPMTSPPPAHAISNAHTPSQTVSSHVSHTPSQTVSSHVSEGHLKKTPVLVDTLLSAQLRKDIRPLTSSHISDSCLKNPIAIPSPSSPKLSSSVRKRECERDEEESSSSEDISDLIVGEVKLEMNDASDGEVQTCRYCKKQFHSPIDLHQHERYLCEDNHDIKKVMSGCKGKAVSKLETADEQKVKDEVNRCSPLSSKVSDDETEDMEDEDDDEEDDDEEDDDDARSVIRSSKLTENQAQHLRGCYRDNKKPDDHAMEEIAKIIGATKKMVQVWFQSARAREKRKVMRSKPTFKSSCRRNSSGTTTSTSPSTYIPIVPNPYAVFGHHKRYGKFNSTSALSPVGMNFSSIGPLTPLSDEQPLDLSVRKQQPPKAHQQKNSSLLPLENLEGHVLNLSNKVPNLEPVSPKMDAAGLGFQHSEIFKYMSQKGLFKGGFSPLMDPSARKFPPSMLNSSVLAQLTGVIPPNNHHPQRDSPVKTSSADDAPNYESDDNGQSKEGKTAEKVTTFEGELKRFMETQGNLQTLANVASLEEFRALSAAEGKRRRKKSSKQVESEEIKMEYLEDSVSNTDDDSSSPRKRRRSWKGHRISEELGMYACDQCDKQFSKQSSLARHKYEHSGARPFNCEVCSKAFKHKHHLTEHRRLHSGEKPFKCRKCGKRFSHSGSYSQHMNHRYKFCKPSDGEDEDMAAGSSKED</sequence>
<feature type="domain" description="C2H2-type" evidence="14">
    <location>
        <begin position="70"/>
        <end position="97"/>
    </location>
</feature>
<keyword evidence="3" id="KW-0677">Repeat</keyword>
<dbReference type="PROSITE" id="PS00028">
    <property type="entry name" value="ZINC_FINGER_C2H2_1"/>
    <property type="match status" value="4"/>
</dbReference>
<dbReference type="GO" id="GO:0000122">
    <property type="term" value="P:negative regulation of transcription by RNA polymerase II"/>
    <property type="evidence" value="ECO:0007669"/>
    <property type="project" value="UniProtKB-ARBA"/>
</dbReference>
<keyword evidence="5" id="KW-0862">Zinc</keyword>